<comment type="caution">
    <text evidence="2">The sequence shown here is derived from an EMBL/GenBank/DDBJ whole genome shotgun (WGS) entry which is preliminary data.</text>
</comment>
<keyword evidence="1" id="KW-0802">TPR repeat</keyword>
<dbReference type="Pfam" id="PF13432">
    <property type="entry name" value="TPR_16"/>
    <property type="match status" value="1"/>
</dbReference>
<proteinExistence type="predicted"/>
<evidence type="ECO:0000313" key="2">
    <source>
        <dbReference type="EMBL" id="PWB02452.1"/>
    </source>
</evidence>
<accession>A0A2V1IQI9</accession>
<dbReference type="SMART" id="SM00028">
    <property type="entry name" value="TPR"/>
    <property type="match status" value="2"/>
</dbReference>
<reference evidence="3" key="1">
    <citation type="submission" date="2018-02" db="EMBL/GenBank/DDBJ databases">
        <authorList>
            <person name="Clavel T."/>
            <person name="Strowig T."/>
        </authorList>
    </citation>
    <scope>NUCLEOTIDE SEQUENCE [LARGE SCALE GENOMIC DNA]</scope>
    <source>
        <strain evidence="3">DSM 103720</strain>
    </source>
</reference>
<organism evidence="2 3">
    <name type="scientific">Duncaniella muris</name>
    <dbReference type="NCBI Taxonomy" id="2094150"/>
    <lineage>
        <taxon>Bacteria</taxon>
        <taxon>Pseudomonadati</taxon>
        <taxon>Bacteroidota</taxon>
        <taxon>Bacteroidia</taxon>
        <taxon>Bacteroidales</taxon>
        <taxon>Muribaculaceae</taxon>
        <taxon>Duncaniella</taxon>
    </lineage>
</organism>
<evidence type="ECO:0000313" key="3">
    <source>
        <dbReference type="Proteomes" id="UP000244905"/>
    </source>
</evidence>
<dbReference type="Gene3D" id="1.25.40.10">
    <property type="entry name" value="Tetratricopeptide repeat domain"/>
    <property type="match status" value="1"/>
</dbReference>
<dbReference type="Proteomes" id="UP000244905">
    <property type="component" value="Unassembled WGS sequence"/>
</dbReference>
<dbReference type="EMBL" id="PUEC01000012">
    <property type="protein sequence ID" value="PWB02452.1"/>
    <property type="molecule type" value="Genomic_DNA"/>
</dbReference>
<feature type="repeat" description="TPR" evidence="1">
    <location>
        <begin position="389"/>
        <end position="422"/>
    </location>
</feature>
<dbReference type="RefSeq" id="WP_107032109.1">
    <property type="nucleotide sequence ID" value="NZ_CAJSYL010000001.1"/>
</dbReference>
<dbReference type="InterPro" id="IPR011990">
    <property type="entry name" value="TPR-like_helical_dom_sf"/>
</dbReference>
<dbReference type="InterPro" id="IPR019734">
    <property type="entry name" value="TPR_rpt"/>
</dbReference>
<dbReference type="PROSITE" id="PS50005">
    <property type="entry name" value="TPR"/>
    <property type="match status" value="1"/>
</dbReference>
<sequence>MDKKSAFSLLFGSAIVLTGCSKKMNQFAADYFSTNPNPLEVVGQNVPATVTGNIPPKFFVKNATVTVTPYLTFNGTEVAGTAQAFQGEKVRGNNRVISYDNGGTVTIPVNYAYQPEMQRSELYLGFTVDQKGKQYVLPRVKVADGIIATAALADAGTVDPATAADKFQRIINEKYSADIHFLINQANLRESELKSDEVLRLNRDIKAAAGDESRKIEEINIQSYASPDGSLDFNTKLAQNRETNTQGYLTNQLKKDKVTEFGELTANFTPEDWEGFQKLVAASNIQDKELIISVLSMYKDPEQREREIRNLSSVFDQLADEILPQLRYSRITASVNVIGKSDEEINKAFDTDPSTLSVDELLYGATLTDDLNRKKAIYTAATNLYPNDYRGYNNLGKVLYQQGDYDAAMASFKKAARVNSSAPEAQMNQGLVALVNNDLRAANQSFGKAGGVPELGSALGVYYLQQGDVNAAVKAFGNDKSNNAALAQILSKDYSKAKSTLAAIQAPDATTYYLMAILGARTNNEQMVTSNLRQAIKLDNKLAKQAANDLEFSRFNLSSVL</sequence>
<dbReference type="PROSITE" id="PS51257">
    <property type="entry name" value="PROKAR_LIPOPROTEIN"/>
    <property type="match status" value="1"/>
</dbReference>
<protein>
    <submittedName>
        <fullName evidence="2">Tetratricopeptide repeat protein</fullName>
    </submittedName>
</protein>
<dbReference type="AlphaFoldDB" id="A0A2V1IQI9"/>
<dbReference type="SUPFAM" id="SSF48452">
    <property type="entry name" value="TPR-like"/>
    <property type="match status" value="1"/>
</dbReference>
<dbReference type="GeneID" id="82525956"/>
<keyword evidence="3" id="KW-1185">Reference proteome</keyword>
<gene>
    <name evidence="2" type="ORF">C5O23_06315</name>
</gene>
<name>A0A2V1IQI9_9BACT</name>
<evidence type="ECO:0000256" key="1">
    <source>
        <dbReference type="PROSITE-ProRule" id="PRU00339"/>
    </source>
</evidence>